<evidence type="ECO:0000259" key="3">
    <source>
        <dbReference type="Pfam" id="PF24883"/>
    </source>
</evidence>
<dbReference type="PANTHER" id="PTHR10039">
    <property type="entry name" value="AMELOGENIN"/>
    <property type="match status" value="1"/>
</dbReference>
<dbReference type="Proteomes" id="UP000807342">
    <property type="component" value="Unassembled WGS sequence"/>
</dbReference>
<accession>A0A9P6C3L8</accession>
<dbReference type="Pfam" id="PF24883">
    <property type="entry name" value="NPHP3_N"/>
    <property type="match status" value="1"/>
</dbReference>
<dbReference type="SUPFAM" id="SSF52540">
    <property type="entry name" value="P-loop containing nucleoside triphosphate hydrolases"/>
    <property type="match status" value="1"/>
</dbReference>
<dbReference type="EMBL" id="MU151193">
    <property type="protein sequence ID" value="KAF9447594.1"/>
    <property type="molecule type" value="Genomic_DNA"/>
</dbReference>
<evidence type="ECO:0000256" key="1">
    <source>
        <dbReference type="ARBA" id="ARBA00022737"/>
    </source>
</evidence>
<dbReference type="PANTHER" id="PTHR10039:SF14">
    <property type="entry name" value="NACHT DOMAIN-CONTAINING PROTEIN"/>
    <property type="match status" value="1"/>
</dbReference>
<dbReference type="InterPro" id="IPR027417">
    <property type="entry name" value="P-loop_NTPase"/>
</dbReference>
<dbReference type="Gene3D" id="3.40.50.300">
    <property type="entry name" value="P-loop containing nucleotide triphosphate hydrolases"/>
    <property type="match status" value="1"/>
</dbReference>
<evidence type="ECO:0000256" key="2">
    <source>
        <dbReference type="SAM" id="MobiDB-lite"/>
    </source>
</evidence>
<feature type="compositionally biased region" description="Polar residues" evidence="2">
    <location>
        <begin position="12"/>
        <end position="27"/>
    </location>
</feature>
<organism evidence="4 5">
    <name type="scientific">Macrolepiota fuliginosa MF-IS2</name>
    <dbReference type="NCBI Taxonomy" id="1400762"/>
    <lineage>
        <taxon>Eukaryota</taxon>
        <taxon>Fungi</taxon>
        <taxon>Dikarya</taxon>
        <taxon>Basidiomycota</taxon>
        <taxon>Agaricomycotina</taxon>
        <taxon>Agaricomycetes</taxon>
        <taxon>Agaricomycetidae</taxon>
        <taxon>Agaricales</taxon>
        <taxon>Agaricineae</taxon>
        <taxon>Agaricaceae</taxon>
        <taxon>Macrolepiota</taxon>
    </lineage>
</organism>
<keyword evidence="1" id="KW-0677">Repeat</keyword>
<evidence type="ECO:0000313" key="4">
    <source>
        <dbReference type="EMBL" id="KAF9447594.1"/>
    </source>
</evidence>
<proteinExistence type="predicted"/>
<sequence>MSLKPSGPEGTKSCQDSNSTSAVNTTEPAGPKHSRKRKLSTSDAADNLSKRIHRTSDHFQMTIDPSPGAVVGSLDGFQPELSSKPGIPQGRSEAGSGFFPHSQNLVFHNPTMIDNSKHVYTNERLSKALEWLAKNIMHGAEFDSSARDPPPRCHPGTRTSIIEKAQDWVQNDKRERKLWWLRGPAGVGKSAIVQTLAESQYQARRLGASIFFSRPNGRNNPRQVLPSIAYQFAVRDRAYKSYIADLMTTDPNCLQKSMGEQFRILIVEPFAVMQIRSQSETCVVALDGLDECAGDQTETWSLGLVHPYGRHSDRAQCEIVRLVSDFILQYPLVPLIWIIASRPEPHLKAVFQSDRVRLGFWAEDVPVDSEEAFRDVEKYLHTEFSRIRQDYPDLIPTTPTWPSNAHFLAIAKGSSGLFAFASVIVRFIDDPWIGNPVAQLDCVLSALSRMINSQQQNPLAALDALYTEIISRISPGVLQTTKRLLGSLIFLERSHVNVSDCGFRCICNLLDIKRDVAVSALRNLHSVLRIPEAEEIANDRPRFYHASFQDYLEEPLRSHEYWIDQASFGKELFWGSVRLMKALYYRELYSGVKIAQVLTVFL</sequence>
<dbReference type="AlphaFoldDB" id="A0A9P6C3L8"/>
<name>A0A9P6C3L8_9AGAR</name>
<keyword evidence="5" id="KW-1185">Reference proteome</keyword>
<protein>
    <recommendedName>
        <fullName evidence="3">Nephrocystin 3-like N-terminal domain-containing protein</fullName>
    </recommendedName>
</protein>
<evidence type="ECO:0000313" key="5">
    <source>
        <dbReference type="Proteomes" id="UP000807342"/>
    </source>
</evidence>
<gene>
    <name evidence="4" type="ORF">P691DRAFT_107543</name>
</gene>
<dbReference type="InterPro" id="IPR056884">
    <property type="entry name" value="NPHP3-like_N"/>
</dbReference>
<dbReference type="OrthoDB" id="5967843at2759"/>
<feature type="region of interest" description="Disordered" evidence="2">
    <location>
        <begin position="1"/>
        <end position="94"/>
    </location>
</feature>
<reference evidence="4" key="1">
    <citation type="submission" date="2020-11" db="EMBL/GenBank/DDBJ databases">
        <authorList>
            <consortium name="DOE Joint Genome Institute"/>
            <person name="Ahrendt S."/>
            <person name="Riley R."/>
            <person name="Andreopoulos W."/>
            <person name="Labutti K."/>
            <person name="Pangilinan J."/>
            <person name="Ruiz-Duenas F.J."/>
            <person name="Barrasa J.M."/>
            <person name="Sanchez-Garcia M."/>
            <person name="Camarero S."/>
            <person name="Miyauchi S."/>
            <person name="Serrano A."/>
            <person name="Linde D."/>
            <person name="Babiker R."/>
            <person name="Drula E."/>
            <person name="Ayuso-Fernandez I."/>
            <person name="Pacheco R."/>
            <person name="Padilla G."/>
            <person name="Ferreira P."/>
            <person name="Barriuso J."/>
            <person name="Kellner H."/>
            <person name="Castanera R."/>
            <person name="Alfaro M."/>
            <person name="Ramirez L."/>
            <person name="Pisabarro A.G."/>
            <person name="Kuo A."/>
            <person name="Tritt A."/>
            <person name="Lipzen A."/>
            <person name="He G."/>
            <person name="Yan M."/>
            <person name="Ng V."/>
            <person name="Cullen D."/>
            <person name="Martin F."/>
            <person name="Rosso M.-N."/>
            <person name="Henrissat B."/>
            <person name="Hibbett D."/>
            <person name="Martinez A.T."/>
            <person name="Grigoriev I.V."/>
        </authorList>
    </citation>
    <scope>NUCLEOTIDE SEQUENCE</scope>
    <source>
        <strain evidence="4">MF-IS2</strain>
    </source>
</reference>
<comment type="caution">
    <text evidence="4">The sequence shown here is derived from an EMBL/GenBank/DDBJ whole genome shotgun (WGS) entry which is preliminary data.</text>
</comment>
<feature type="domain" description="Nephrocystin 3-like N-terminal" evidence="3">
    <location>
        <begin position="162"/>
        <end position="297"/>
    </location>
</feature>